<organism evidence="1 2">
    <name type="scientific">Desmophyllum pertusum</name>
    <dbReference type="NCBI Taxonomy" id="174260"/>
    <lineage>
        <taxon>Eukaryota</taxon>
        <taxon>Metazoa</taxon>
        <taxon>Cnidaria</taxon>
        <taxon>Anthozoa</taxon>
        <taxon>Hexacorallia</taxon>
        <taxon>Scleractinia</taxon>
        <taxon>Caryophylliina</taxon>
        <taxon>Caryophylliidae</taxon>
        <taxon>Desmophyllum</taxon>
    </lineage>
</organism>
<evidence type="ECO:0000313" key="2">
    <source>
        <dbReference type="Proteomes" id="UP001163046"/>
    </source>
</evidence>
<proteinExistence type="predicted"/>
<gene>
    <name evidence="1" type="ORF">OS493_010209</name>
</gene>
<dbReference type="Proteomes" id="UP001163046">
    <property type="component" value="Unassembled WGS sequence"/>
</dbReference>
<name>A0A9X0D9R4_9CNID</name>
<evidence type="ECO:0000313" key="1">
    <source>
        <dbReference type="EMBL" id="KAJ7392562.1"/>
    </source>
</evidence>
<accession>A0A9X0D9R4</accession>
<comment type="caution">
    <text evidence="1">The sequence shown here is derived from an EMBL/GenBank/DDBJ whole genome shotgun (WGS) entry which is preliminary data.</text>
</comment>
<keyword evidence="2" id="KW-1185">Reference proteome</keyword>
<sequence>MDFYQWCRGFITTHVQSHFLDFRDNKKIVRGMNGTYSVNAFKSVQNRSSNHMMPVVHCSFTWHFKMSTHLSKLPKHIQTSMPL</sequence>
<dbReference type="EMBL" id="MU825400">
    <property type="protein sequence ID" value="KAJ7392562.1"/>
    <property type="molecule type" value="Genomic_DNA"/>
</dbReference>
<reference evidence="1" key="1">
    <citation type="submission" date="2023-01" db="EMBL/GenBank/DDBJ databases">
        <title>Genome assembly of the deep-sea coral Lophelia pertusa.</title>
        <authorList>
            <person name="Herrera S."/>
            <person name="Cordes E."/>
        </authorList>
    </citation>
    <scope>NUCLEOTIDE SEQUENCE</scope>
    <source>
        <strain evidence="1">USNM1676648</strain>
        <tissue evidence="1">Polyp</tissue>
    </source>
</reference>
<dbReference type="AlphaFoldDB" id="A0A9X0D9R4"/>
<protein>
    <submittedName>
        <fullName evidence="1">Uncharacterized protein</fullName>
    </submittedName>
</protein>